<dbReference type="EMBL" id="QTSX02003049">
    <property type="protein sequence ID" value="KAJ9072129.1"/>
    <property type="molecule type" value="Genomic_DNA"/>
</dbReference>
<comment type="caution">
    <text evidence="1">The sequence shown here is derived from an EMBL/GenBank/DDBJ whole genome shotgun (WGS) entry which is preliminary data.</text>
</comment>
<sequence length="980" mass="110150">MVAPESFTKIAPTTSGNQIVNQRSIQSNLTCIYPDEMSFPKKGTPEWLKAASNNLPSSNFTVPKTLPGTGSKANQKSRRKSSIKKEAQSLAFDSKKDKNGLVLHVWDKMVRFEKEDKTFLFNSTWECISRYIEASEIPEEFVPILADANCDFYKGNLFVKFVDYRSPEVPIKGSTHDSEQPRVKTIVLKPTQRSILADVVHISKHSTEPITPDLALRLESELLVLYNPALDLRVDEASVTIKLAMQNIESSQVPPKIKCMKNSSEVEAEEAGKKEMKELLLSMNETRPKREFTEAIAEVRKKHMQKKTVHIQAPDSKKTKGRQNALLRKSPPQDDVPPGFKHVRLIQFERDSNDGKIYTSINFYEGPGGRFKVIVRYGSPSPSMEESGSNEIYLDTVALAESYATSFIDHFSIMNTLISDSKKPTITENIPALPKNPESVPIEPSSEIPVSTPQPAALPKEPIAIPASAAMSPLKDQSPSALLNQMTPQQLAEFQMARGKQLFQQKMHQHLENTSPHAPQNLTPPRPVSQTPMLLPQFPGFQYSAAQLQQIQQIQQQNFQNLVNTQQQALRQQSAMMHQDLTPQQHQILAAQRKQQFEALRMKPGMTPQEMRPSPAQPVQRPQMSQPFTPAQRQALDALQAKQVLSPAQNQALDALLQQPILPKQRQFLLNLRAQANAANPTPTPDTQASQQGSVEPSSTPKIPTPQQPSTPQQVPQQPQAQIPQQQQFMLQQQPTQMPLNFAAPIRSAAQIQQSFTPQQQQAFAALQQQGLNPHQLKIMYMLQQRPPQNHAQQALLKTLQTKHAQNSYQLQAFLAQALKHNKQAYNVQQMAQSSAMSPGTSNPTSQMQVSTSHLSPQEQHTIRLNQIQQQQTINAHLQAQMQAQFQRQAQLQYQNIQQQRPFLRPNMQQQQLMARLQQQGMLNSMSQMPQQLMPLNMVQAMHPLRPGMPTRNDTMAVNPHQSPLPPGKMQQGSQQPPTN</sequence>
<accession>A0ACC2TBR5</accession>
<proteinExistence type="predicted"/>
<protein>
    <submittedName>
        <fullName evidence="1">Transcription factor spt20</fullName>
    </submittedName>
</protein>
<organism evidence="1 2">
    <name type="scientific">Entomophthora muscae</name>
    <dbReference type="NCBI Taxonomy" id="34485"/>
    <lineage>
        <taxon>Eukaryota</taxon>
        <taxon>Fungi</taxon>
        <taxon>Fungi incertae sedis</taxon>
        <taxon>Zoopagomycota</taxon>
        <taxon>Entomophthoromycotina</taxon>
        <taxon>Entomophthoromycetes</taxon>
        <taxon>Entomophthorales</taxon>
        <taxon>Entomophthoraceae</taxon>
        <taxon>Entomophthora</taxon>
    </lineage>
</organism>
<dbReference type="Proteomes" id="UP001165960">
    <property type="component" value="Unassembled WGS sequence"/>
</dbReference>
<keyword evidence="2" id="KW-1185">Reference proteome</keyword>
<evidence type="ECO:0000313" key="1">
    <source>
        <dbReference type="EMBL" id="KAJ9072129.1"/>
    </source>
</evidence>
<reference evidence="1" key="1">
    <citation type="submission" date="2022-04" db="EMBL/GenBank/DDBJ databases">
        <title>Genome of the entomopathogenic fungus Entomophthora muscae.</title>
        <authorList>
            <person name="Elya C."/>
            <person name="Lovett B.R."/>
            <person name="Lee E."/>
            <person name="Macias A.M."/>
            <person name="Hajek A.E."/>
            <person name="De Bivort B.L."/>
            <person name="Kasson M.T."/>
            <person name="De Fine Licht H.H."/>
            <person name="Stajich J.E."/>
        </authorList>
    </citation>
    <scope>NUCLEOTIDE SEQUENCE</scope>
    <source>
        <strain evidence="1">Berkeley</strain>
    </source>
</reference>
<name>A0ACC2TBR5_9FUNG</name>
<evidence type="ECO:0000313" key="2">
    <source>
        <dbReference type="Proteomes" id="UP001165960"/>
    </source>
</evidence>
<gene>
    <name evidence="1" type="primary">SPT20_1</name>
    <name evidence="1" type="ORF">DSO57_1030444</name>
</gene>